<feature type="compositionally biased region" description="Polar residues" evidence="1">
    <location>
        <begin position="67"/>
        <end position="96"/>
    </location>
</feature>
<feature type="compositionally biased region" description="Polar residues" evidence="1">
    <location>
        <begin position="38"/>
        <end position="49"/>
    </location>
</feature>
<evidence type="ECO:0000313" key="3">
    <source>
        <dbReference type="Proteomes" id="UP000220102"/>
    </source>
</evidence>
<protein>
    <submittedName>
        <fullName evidence="2">Uncharacterized protein</fullName>
    </submittedName>
</protein>
<gene>
    <name evidence="2" type="ORF">CRI94_03375</name>
</gene>
<evidence type="ECO:0000256" key="1">
    <source>
        <dbReference type="SAM" id="MobiDB-lite"/>
    </source>
</evidence>
<keyword evidence="3" id="KW-1185">Reference proteome</keyword>
<name>A0A2A8D2Z9_9BACT</name>
<sequence>MTIIKDADVIRQERDRCQPLVSMCANEATSANGHGLSSPKTNNGCTEDTGSVMPPRRFESENLIASSGLSDQSNVSIQRNSSAPPDSGPRPTNTSRESIDCAQVAATTIDINAFDDDVNMSSAPGRTSGHIAIARVALEPACPPVLPYANDLPIFKSWLDPRTMPPSPRPVASILQPVFGVGVCLHICSI</sequence>
<comment type="caution">
    <text evidence="2">The sequence shown here is derived from an EMBL/GenBank/DDBJ whole genome shotgun (WGS) entry which is preliminary data.</text>
</comment>
<feature type="region of interest" description="Disordered" evidence="1">
    <location>
        <begin position="29"/>
        <end position="55"/>
    </location>
</feature>
<proteinExistence type="predicted"/>
<feature type="region of interest" description="Disordered" evidence="1">
    <location>
        <begin position="67"/>
        <end position="98"/>
    </location>
</feature>
<reference evidence="2 3" key="1">
    <citation type="submission" date="2017-10" db="EMBL/GenBank/DDBJ databases">
        <title>Draft genome of Longibacter Salinarum.</title>
        <authorList>
            <person name="Goh K.M."/>
            <person name="Shamsir M.S."/>
            <person name="Lim S.W."/>
        </authorList>
    </citation>
    <scope>NUCLEOTIDE SEQUENCE [LARGE SCALE GENOMIC DNA]</scope>
    <source>
        <strain evidence="2 3">KCTC 52045</strain>
    </source>
</reference>
<dbReference type="AlphaFoldDB" id="A0A2A8D2Z9"/>
<dbReference type="EMBL" id="PDEQ01000001">
    <property type="protein sequence ID" value="PEN15332.1"/>
    <property type="molecule type" value="Genomic_DNA"/>
</dbReference>
<organism evidence="2 3">
    <name type="scientific">Longibacter salinarum</name>
    <dbReference type="NCBI Taxonomy" id="1850348"/>
    <lineage>
        <taxon>Bacteria</taxon>
        <taxon>Pseudomonadati</taxon>
        <taxon>Rhodothermota</taxon>
        <taxon>Rhodothermia</taxon>
        <taxon>Rhodothermales</taxon>
        <taxon>Salisaetaceae</taxon>
        <taxon>Longibacter</taxon>
    </lineage>
</organism>
<evidence type="ECO:0000313" key="2">
    <source>
        <dbReference type="EMBL" id="PEN15332.1"/>
    </source>
</evidence>
<accession>A0A2A8D2Z9</accession>
<dbReference type="Proteomes" id="UP000220102">
    <property type="component" value="Unassembled WGS sequence"/>
</dbReference>